<comment type="caution">
    <text evidence="3">The sequence shown here is derived from an EMBL/GenBank/DDBJ whole genome shotgun (WGS) entry which is preliminary data.</text>
</comment>
<evidence type="ECO:0000313" key="3">
    <source>
        <dbReference type="EMBL" id="KKN53729.1"/>
    </source>
</evidence>
<dbReference type="InterPro" id="IPR050952">
    <property type="entry name" value="TRIM-NHL_E3_ligases"/>
</dbReference>
<dbReference type="Pfam" id="PF08308">
    <property type="entry name" value="PEGA"/>
    <property type="match status" value="2"/>
</dbReference>
<proteinExistence type="predicted"/>
<dbReference type="GO" id="GO:0008270">
    <property type="term" value="F:zinc ion binding"/>
    <property type="evidence" value="ECO:0007669"/>
    <property type="project" value="UniProtKB-KW"/>
</dbReference>
<dbReference type="PROSITE" id="PS51125">
    <property type="entry name" value="NHL"/>
    <property type="match status" value="4"/>
</dbReference>
<gene>
    <name evidence="3" type="ORF">LCGC14_0599390</name>
</gene>
<dbReference type="Gene3D" id="2.120.10.30">
    <property type="entry name" value="TolB, C-terminal domain"/>
    <property type="match status" value="3"/>
</dbReference>
<name>A0A0F9RFT1_9ZZZZ</name>
<dbReference type="InterPro" id="IPR011042">
    <property type="entry name" value="6-blade_b-propeller_TolB-like"/>
</dbReference>
<protein>
    <recommendedName>
        <fullName evidence="2">PEGA domain-containing protein</fullName>
    </recommendedName>
</protein>
<keyword evidence="1" id="KW-0677">Repeat</keyword>
<evidence type="ECO:0000256" key="1">
    <source>
        <dbReference type="ARBA" id="ARBA00022737"/>
    </source>
</evidence>
<dbReference type="Pfam" id="PF01436">
    <property type="entry name" value="NHL"/>
    <property type="match status" value="4"/>
</dbReference>
<dbReference type="InterPro" id="IPR013229">
    <property type="entry name" value="PEGA"/>
</dbReference>
<dbReference type="PANTHER" id="PTHR24104:SF25">
    <property type="entry name" value="PROTEIN LIN-41"/>
    <property type="match status" value="1"/>
</dbReference>
<feature type="domain" description="PEGA" evidence="2">
    <location>
        <begin position="295"/>
        <end position="362"/>
    </location>
</feature>
<sequence length="649" mass="72042">MKSRNFNGGIKLLGIFLLFFLLVTLEAAPVKVKVILDNASVKATRAIGGKTLTRVPLNTILDAASKIGDWYKVTWQGSSGYIHAMNVDEVSGRELARDEVGRPGRPAKSQPEIVAEIEVKMEEGRKQIRIEKNFEKAISLLKPLIADVFNVTDHNKQRELGAVLYLWLGLARAGQGDAYSALVEFKSMFAVNHPYAKEITRNILDPEIVSLIEQAEKQFLGLVTDYSIEISTVPKEAKIKINGKEIGLSPEIYRTANPKIVIEIEKEGYKPVRDESFITKATTRKEYTLERAGVDVEVKSAPQGAKVYLDGKDTEQMTNCVLPIVPFGSHKIKIVKENYAEWEDEIKMEGEKLLVVEMVLTPSKYAYLLKWGGPASQLFTQPSGIAIDKDNNIYIVDLGKIKMKKINPEGKVQTSWGAAGKQFKIIKNPTSVAVDNQGNVYVTDAKTHSFVKFDRAGSYKRKWGGKEGSANPQFKAPSGVAVDSKNDVYIVDSGNHRVKKYNSQGALKKIWGKQGIADGDFAYPKGIAIGQKDEVFVVDRVRVQKFSSEGEFITSWGRRGTADGELNNPQGIFIDHNNFVYVADSGSNRIQKFDDNGKFIAKWGTPGTNNGQMQYPVDIAIDSKGYVYVVERNNNRVQLFGVVSPSESK</sequence>
<dbReference type="AlphaFoldDB" id="A0A0F9RFT1"/>
<feature type="domain" description="PEGA" evidence="2">
    <location>
        <begin position="226"/>
        <end position="291"/>
    </location>
</feature>
<dbReference type="SUPFAM" id="SSF101898">
    <property type="entry name" value="NHL repeat"/>
    <property type="match status" value="1"/>
</dbReference>
<dbReference type="PANTHER" id="PTHR24104">
    <property type="entry name" value="E3 UBIQUITIN-PROTEIN LIGASE NHLRC1-RELATED"/>
    <property type="match status" value="1"/>
</dbReference>
<organism evidence="3">
    <name type="scientific">marine sediment metagenome</name>
    <dbReference type="NCBI Taxonomy" id="412755"/>
    <lineage>
        <taxon>unclassified sequences</taxon>
        <taxon>metagenomes</taxon>
        <taxon>ecological metagenomes</taxon>
    </lineage>
</organism>
<reference evidence="3" key="1">
    <citation type="journal article" date="2015" name="Nature">
        <title>Complex archaea that bridge the gap between prokaryotes and eukaryotes.</title>
        <authorList>
            <person name="Spang A."/>
            <person name="Saw J.H."/>
            <person name="Jorgensen S.L."/>
            <person name="Zaremba-Niedzwiedzka K."/>
            <person name="Martijn J."/>
            <person name="Lind A.E."/>
            <person name="van Eijk R."/>
            <person name="Schleper C."/>
            <person name="Guy L."/>
            <person name="Ettema T.J."/>
        </authorList>
    </citation>
    <scope>NUCLEOTIDE SEQUENCE</scope>
</reference>
<accession>A0A0F9RFT1</accession>
<dbReference type="InterPro" id="IPR001258">
    <property type="entry name" value="NHL_repeat"/>
</dbReference>
<dbReference type="EMBL" id="LAZR01000958">
    <property type="protein sequence ID" value="KKN53729.1"/>
    <property type="molecule type" value="Genomic_DNA"/>
</dbReference>
<evidence type="ECO:0000259" key="2">
    <source>
        <dbReference type="Pfam" id="PF08308"/>
    </source>
</evidence>